<keyword evidence="3" id="KW-1185">Reference proteome</keyword>
<dbReference type="EMBL" id="SWLB01000018">
    <property type="protein sequence ID" value="KAF3326545.1"/>
    <property type="molecule type" value="Genomic_DNA"/>
</dbReference>
<dbReference type="InterPro" id="IPR029058">
    <property type="entry name" value="AB_hydrolase_fold"/>
</dbReference>
<dbReference type="SUPFAM" id="SSF53474">
    <property type="entry name" value="alpha/beta-Hydrolases"/>
    <property type="match status" value="1"/>
</dbReference>
<keyword evidence="2" id="KW-0378">Hydrolase</keyword>
<dbReference type="AlphaFoldDB" id="A0A833QHJ0"/>
<organism evidence="2 3">
    <name type="scientific">Carex littledalei</name>
    <dbReference type="NCBI Taxonomy" id="544730"/>
    <lineage>
        <taxon>Eukaryota</taxon>
        <taxon>Viridiplantae</taxon>
        <taxon>Streptophyta</taxon>
        <taxon>Embryophyta</taxon>
        <taxon>Tracheophyta</taxon>
        <taxon>Spermatophyta</taxon>
        <taxon>Magnoliopsida</taxon>
        <taxon>Liliopsida</taxon>
        <taxon>Poales</taxon>
        <taxon>Cyperaceae</taxon>
        <taxon>Cyperoideae</taxon>
        <taxon>Cariceae</taxon>
        <taxon>Carex</taxon>
        <taxon>Carex subgen. Euthyceras</taxon>
    </lineage>
</organism>
<dbReference type="PANTHER" id="PTHR43139:SF52">
    <property type="entry name" value="SI:DKEY-122A22.2"/>
    <property type="match status" value="1"/>
</dbReference>
<gene>
    <name evidence="2" type="ORF">FCM35_KLT08175</name>
</gene>
<evidence type="ECO:0000313" key="2">
    <source>
        <dbReference type="EMBL" id="KAF3326545.1"/>
    </source>
</evidence>
<sequence>MGFGLSLIPVVDFFAERTFRSAGLQQYTISVDDDTTVACWLSQPPKQPPSLPPLVLIHGFGPRATWQWRYQVGPLSRHFSLIVPDLIFFGGSTSTSSLRSEAFQADVIARLLEHVGLDDGPVSVVGTSYGGFVTYHLARALGPNRVDKVVIASSDLLKGEADDKALCNRGNVGSVAELLLPKEVEKTRTALNLAMYQPPRFVPDFVFRDMIQNLYKEKIEEKMELIKGSTIGKEGFDLTPIPQDVLIIWGEHDQIFPVDKAYEVKRSLGENSEKVKLEIMKKTGHMPQSEDPTRFNQILLDFLLN</sequence>
<name>A0A833QHJ0_9POAL</name>
<dbReference type="Gene3D" id="3.40.50.1820">
    <property type="entry name" value="alpha/beta hydrolase"/>
    <property type="match status" value="1"/>
</dbReference>
<protein>
    <submittedName>
        <fullName evidence="2">2-hydroxy-6-oxononadienedioate/2-hydroxy-6-oxononatrienedioate hydrolase 1</fullName>
    </submittedName>
</protein>
<dbReference type="PRINTS" id="PR00111">
    <property type="entry name" value="ABHYDROLASE"/>
</dbReference>
<dbReference type="InterPro" id="IPR052370">
    <property type="entry name" value="Meta-cleavage_hydrolase"/>
</dbReference>
<dbReference type="InterPro" id="IPR000073">
    <property type="entry name" value="AB_hydrolase_1"/>
</dbReference>
<feature type="domain" description="AB hydrolase-1" evidence="1">
    <location>
        <begin position="52"/>
        <end position="292"/>
    </location>
</feature>
<reference evidence="2" key="1">
    <citation type="submission" date="2020-01" db="EMBL/GenBank/DDBJ databases">
        <title>Genome sequence of Kobresia littledalei, the first chromosome-level genome in the family Cyperaceae.</title>
        <authorList>
            <person name="Qu G."/>
        </authorList>
    </citation>
    <scope>NUCLEOTIDE SEQUENCE</scope>
    <source>
        <strain evidence="2">C.B.Clarke</strain>
        <tissue evidence="2">Leaf</tissue>
    </source>
</reference>
<evidence type="ECO:0000313" key="3">
    <source>
        <dbReference type="Proteomes" id="UP000623129"/>
    </source>
</evidence>
<accession>A0A833QHJ0</accession>
<dbReference type="Proteomes" id="UP000623129">
    <property type="component" value="Unassembled WGS sequence"/>
</dbReference>
<dbReference type="PANTHER" id="PTHR43139">
    <property type="entry name" value="SI:DKEY-122A22.2"/>
    <property type="match status" value="1"/>
</dbReference>
<dbReference type="Pfam" id="PF00561">
    <property type="entry name" value="Abhydrolase_1"/>
    <property type="match status" value="1"/>
</dbReference>
<evidence type="ECO:0000259" key="1">
    <source>
        <dbReference type="Pfam" id="PF00561"/>
    </source>
</evidence>
<dbReference type="OrthoDB" id="6431331at2759"/>
<comment type="caution">
    <text evidence="2">The sequence shown here is derived from an EMBL/GenBank/DDBJ whole genome shotgun (WGS) entry which is preliminary data.</text>
</comment>
<dbReference type="GO" id="GO:0016787">
    <property type="term" value="F:hydrolase activity"/>
    <property type="evidence" value="ECO:0007669"/>
    <property type="project" value="UniProtKB-KW"/>
</dbReference>
<proteinExistence type="predicted"/>